<dbReference type="GO" id="GO:1904680">
    <property type="term" value="F:peptide transmembrane transporter activity"/>
    <property type="evidence" value="ECO:0007669"/>
    <property type="project" value="TreeGrafter"/>
</dbReference>
<reference evidence="7" key="1">
    <citation type="submission" date="2020-10" db="EMBL/GenBank/DDBJ databases">
        <title>Taxonomic study of unclassified bacteria belonging to the class Ktedonobacteria.</title>
        <authorList>
            <person name="Yabe S."/>
            <person name="Wang C.M."/>
            <person name="Zheng Y."/>
            <person name="Sakai Y."/>
            <person name="Cavaletti L."/>
            <person name="Monciardini P."/>
            <person name="Donadio S."/>
        </authorList>
    </citation>
    <scope>NUCLEOTIDE SEQUENCE</scope>
    <source>
        <strain evidence="7">ID150040</strain>
    </source>
</reference>
<keyword evidence="8" id="KW-1185">Reference proteome</keyword>
<feature type="domain" description="Solute-binding protein family 5" evidence="6">
    <location>
        <begin position="94"/>
        <end position="486"/>
    </location>
</feature>
<dbReference type="AlphaFoldDB" id="A0A8J3IK90"/>
<proteinExistence type="inferred from homology"/>
<evidence type="ECO:0000313" key="8">
    <source>
        <dbReference type="Proteomes" id="UP000597444"/>
    </source>
</evidence>
<dbReference type="GO" id="GO:0042597">
    <property type="term" value="C:periplasmic space"/>
    <property type="evidence" value="ECO:0007669"/>
    <property type="project" value="UniProtKB-ARBA"/>
</dbReference>
<dbReference type="Gene3D" id="3.40.190.10">
    <property type="entry name" value="Periplasmic binding protein-like II"/>
    <property type="match status" value="1"/>
</dbReference>
<name>A0A8J3IK90_9CHLR</name>
<dbReference type="PIRSF" id="PIRSF002741">
    <property type="entry name" value="MppA"/>
    <property type="match status" value="1"/>
</dbReference>
<dbReference type="PANTHER" id="PTHR30290">
    <property type="entry name" value="PERIPLASMIC BINDING COMPONENT OF ABC TRANSPORTER"/>
    <property type="match status" value="1"/>
</dbReference>
<sequence length="589" mass="64984">MRSRTYQMRGLLSIFPGLFCAFALLLSACGGGGNQQASSATTKAPDDQQIYISPINGKSDVKTLDPALAYDIVSINSTQMLFTGLVQFDDNLKVKDQLAASHQVADDGTTWTFKLKDNLKFSDGSPITATDVAYSIDRALKPETKSGSAPFYLSLIKDSDKLNAGKIKTLIGSSLLTPDDKTVVIKTSQKSAYFLDSLAYVSSYVVPKSVLDKYGNQFVDHLTEGIGVSGPWMLTKHERGKDLEFAPNPNYYGAKPQLKKVIMPFYPQEDTVYKAYQANQVHSASIPSPQLDSAKGLPDKQFRQSPQLWEYYYSMNMLVKPFDNTKVRQAFALAINKDVIAHNIYKDTVIATNHLIPSGMPGYNDNITGPGGVKDTKGDAVMAKKLFDEGLKEDGLTLATLPKITITYASGGDTDSRNAMSTVQQMWKSVLGVDVIINDEESSKYFDDVSNTGGNAKGLQMWLWDWIGDYPDPQDWTTLLYNKGAAKNNMNYGQNSSKDASEQQAVQQLLAQADANPNQDERLQQYNQAEQKLLNDVVVIPIYQETSTYVLKPCVVGVVDNAQQFTPPDDWGNIYISTAKNCADVNKYK</sequence>
<keyword evidence="3" id="KW-0813">Transport</keyword>
<evidence type="ECO:0000256" key="4">
    <source>
        <dbReference type="ARBA" id="ARBA00022729"/>
    </source>
</evidence>
<evidence type="ECO:0000259" key="6">
    <source>
        <dbReference type="Pfam" id="PF00496"/>
    </source>
</evidence>
<evidence type="ECO:0000256" key="5">
    <source>
        <dbReference type="SAM" id="SignalP"/>
    </source>
</evidence>
<accession>A0A8J3IK90</accession>
<keyword evidence="4 5" id="KW-0732">Signal</keyword>
<dbReference type="Gene3D" id="3.10.105.10">
    <property type="entry name" value="Dipeptide-binding Protein, Domain 3"/>
    <property type="match status" value="1"/>
</dbReference>
<dbReference type="InterPro" id="IPR023765">
    <property type="entry name" value="SBP_5_CS"/>
</dbReference>
<dbReference type="PROSITE" id="PS51257">
    <property type="entry name" value="PROKAR_LIPOPROTEIN"/>
    <property type="match status" value="1"/>
</dbReference>
<dbReference type="CDD" id="cd08504">
    <property type="entry name" value="PBP2_OppA"/>
    <property type="match status" value="1"/>
</dbReference>
<dbReference type="PANTHER" id="PTHR30290:SF10">
    <property type="entry name" value="PERIPLASMIC OLIGOPEPTIDE-BINDING PROTEIN-RELATED"/>
    <property type="match status" value="1"/>
</dbReference>
<feature type="chain" id="PRO_5035262489" evidence="5">
    <location>
        <begin position="29"/>
        <end position="589"/>
    </location>
</feature>
<evidence type="ECO:0000256" key="1">
    <source>
        <dbReference type="ARBA" id="ARBA00004193"/>
    </source>
</evidence>
<organism evidence="7 8">
    <name type="scientific">Reticulibacter mediterranei</name>
    <dbReference type="NCBI Taxonomy" id="2778369"/>
    <lineage>
        <taxon>Bacteria</taxon>
        <taxon>Bacillati</taxon>
        <taxon>Chloroflexota</taxon>
        <taxon>Ktedonobacteria</taxon>
        <taxon>Ktedonobacterales</taxon>
        <taxon>Reticulibacteraceae</taxon>
        <taxon>Reticulibacter</taxon>
    </lineage>
</organism>
<evidence type="ECO:0000313" key="7">
    <source>
        <dbReference type="EMBL" id="GHO92325.1"/>
    </source>
</evidence>
<dbReference type="Pfam" id="PF00496">
    <property type="entry name" value="SBP_bac_5"/>
    <property type="match status" value="1"/>
</dbReference>
<dbReference type="InterPro" id="IPR030678">
    <property type="entry name" value="Peptide/Ni-bd"/>
</dbReference>
<dbReference type="EMBL" id="BNJK01000001">
    <property type="protein sequence ID" value="GHO92325.1"/>
    <property type="molecule type" value="Genomic_DNA"/>
</dbReference>
<dbReference type="RefSeq" id="WP_220203166.1">
    <property type="nucleotide sequence ID" value="NZ_BNJK01000001.1"/>
</dbReference>
<evidence type="ECO:0000256" key="2">
    <source>
        <dbReference type="ARBA" id="ARBA00005695"/>
    </source>
</evidence>
<dbReference type="InterPro" id="IPR039424">
    <property type="entry name" value="SBP_5"/>
</dbReference>
<feature type="signal peptide" evidence="5">
    <location>
        <begin position="1"/>
        <end position="28"/>
    </location>
</feature>
<dbReference type="PROSITE" id="PS01040">
    <property type="entry name" value="SBP_BACTERIAL_5"/>
    <property type="match status" value="1"/>
</dbReference>
<protein>
    <submittedName>
        <fullName evidence="7">Oligopeptide-binding protein OppA</fullName>
    </submittedName>
</protein>
<comment type="caution">
    <text evidence="7">The sequence shown here is derived from an EMBL/GenBank/DDBJ whole genome shotgun (WGS) entry which is preliminary data.</text>
</comment>
<dbReference type="Proteomes" id="UP000597444">
    <property type="component" value="Unassembled WGS sequence"/>
</dbReference>
<dbReference type="GO" id="GO:0043190">
    <property type="term" value="C:ATP-binding cassette (ABC) transporter complex"/>
    <property type="evidence" value="ECO:0007669"/>
    <property type="project" value="InterPro"/>
</dbReference>
<dbReference type="GO" id="GO:0015833">
    <property type="term" value="P:peptide transport"/>
    <property type="evidence" value="ECO:0007669"/>
    <property type="project" value="TreeGrafter"/>
</dbReference>
<dbReference type="Gene3D" id="3.90.76.10">
    <property type="entry name" value="Dipeptide-binding Protein, Domain 1"/>
    <property type="match status" value="1"/>
</dbReference>
<dbReference type="SUPFAM" id="SSF53850">
    <property type="entry name" value="Periplasmic binding protein-like II"/>
    <property type="match status" value="1"/>
</dbReference>
<gene>
    <name evidence="7" type="primary">oppA_1</name>
    <name evidence="7" type="ORF">KSF_023730</name>
</gene>
<comment type="subcellular location">
    <subcellularLocation>
        <location evidence="1">Cell membrane</location>
        <topology evidence="1">Lipid-anchor</topology>
    </subcellularLocation>
</comment>
<dbReference type="InterPro" id="IPR000914">
    <property type="entry name" value="SBP_5_dom"/>
</dbReference>
<evidence type="ECO:0000256" key="3">
    <source>
        <dbReference type="ARBA" id="ARBA00022448"/>
    </source>
</evidence>
<comment type="similarity">
    <text evidence="2">Belongs to the bacterial solute-binding protein 5 family.</text>
</comment>